<proteinExistence type="evidence at transcript level"/>
<feature type="transmembrane region" description="Helical" evidence="10">
    <location>
        <begin position="75"/>
        <end position="94"/>
    </location>
</feature>
<dbReference type="PANTHER" id="PTHR21137">
    <property type="entry name" value="ODORANT RECEPTOR"/>
    <property type="match status" value="1"/>
</dbReference>
<sequence>MKIYPDTKFFDVTAKFGAIVGLYPWQFMFPDNNTCRQIYRWYSYIVLLSFIVLLLPMYVELIILLRNEETSKDELGSNLSITIVFSSAGLRALFLRRGSNLINLIQNVMDEEKKQLFVDCKKVQLLEDKCLKVVRKLSYIYAVIVVVAASQKSVTALLQTPTSSTGTPSRDLIISAWFPFDKQEYYWQAYCIQIYHTIIGASYLSYMDIFMFNLLSYPIGQFKKLQFIIKNMEVQHYSYNDSENKSIDDGVRSIIERHQYIIQYVDFYNKSMGTFALFDFLQSSLQIATVLLQFSPTVGTIIFMLIFFALMLLRLFLYYYTANEVSVQSEKVKMAVWESKWYEQPPKIKYALLRIMTRAAKPSKYIIGAFGGMSTYSIIQILKATYTYITIMFR</sequence>
<evidence type="ECO:0000256" key="8">
    <source>
        <dbReference type="ARBA" id="ARBA00023170"/>
    </source>
</evidence>
<keyword evidence="9 10" id="KW-0807">Transducer</keyword>
<keyword evidence="7 10" id="KW-0472">Membrane</keyword>
<feature type="transmembrane region" description="Helical" evidence="10">
    <location>
        <begin position="185"/>
        <end position="206"/>
    </location>
</feature>
<keyword evidence="2" id="KW-1003">Cell membrane</keyword>
<evidence type="ECO:0000256" key="5">
    <source>
        <dbReference type="ARBA" id="ARBA00022725"/>
    </source>
</evidence>
<evidence type="ECO:0000256" key="4">
    <source>
        <dbReference type="ARBA" id="ARBA00022692"/>
    </source>
</evidence>
<evidence type="ECO:0000256" key="9">
    <source>
        <dbReference type="ARBA" id="ARBA00023224"/>
    </source>
</evidence>
<dbReference type="GO" id="GO:0007165">
    <property type="term" value="P:signal transduction"/>
    <property type="evidence" value="ECO:0007669"/>
    <property type="project" value="UniProtKB-KW"/>
</dbReference>
<keyword evidence="5 10" id="KW-0552">Olfaction</keyword>
<evidence type="ECO:0000256" key="1">
    <source>
        <dbReference type="ARBA" id="ARBA00004651"/>
    </source>
</evidence>
<dbReference type="AlphaFoldDB" id="A0A8F3ERC7"/>
<reference evidence="11" key="1">
    <citation type="submission" date="2021-02" db="EMBL/GenBank/DDBJ databases">
        <title>Functional evolution of a bark beetle odorant receptor clade detecting monoterpenoids of different ecological origins.</title>
        <authorList>
            <person name="Hou X.-Q."/>
            <person name="Yuvaraj J.K."/>
            <person name="Roberts R.E."/>
            <person name="Unelius C.R."/>
            <person name="Lofstedt C."/>
            <person name="Andersson M.N."/>
        </authorList>
    </citation>
    <scope>NUCLEOTIDE SEQUENCE</scope>
</reference>
<protein>
    <recommendedName>
        <fullName evidence="10">Odorant receptor</fullName>
    </recommendedName>
</protein>
<keyword evidence="6 10" id="KW-1133">Transmembrane helix</keyword>
<keyword evidence="8 10" id="KW-0675">Receptor</keyword>
<feature type="transmembrane region" description="Helical" evidence="10">
    <location>
        <begin position="365"/>
        <end position="389"/>
    </location>
</feature>
<name>A0A8F3ERC7_IPSTY</name>
<comment type="caution">
    <text evidence="10">Lacks conserved residue(s) required for the propagation of feature annotation.</text>
</comment>
<comment type="similarity">
    <text evidence="10">Belongs to the insect chemoreceptor superfamily. Heteromeric odorant receptor channel (TC 1.A.69) family.</text>
</comment>
<dbReference type="PANTHER" id="PTHR21137:SF35">
    <property type="entry name" value="ODORANT RECEPTOR 19A-RELATED"/>
    <property type="match status" value="1"/>
</dbReference>
<comment type="subcellular location">
    <subcellularLocation>
        <location evidence="1 10">Cell membrane</location>
        <topology evidence="1 10">Multi-pass membrane protein</topology>
    </subcellularLocation>
</comment>
<evidence type="ECO:0000256" key="7">
    <source>
        <dbReference type="ARBA" id="ARBA00023136"/>
    </source>
</evidence>
<dbReference type="GO" id="GO:0005886">
    <property type="term" value="C:plasma membrane"/>
    <property type="evidence" value="ECO:0007669"/>
    <property type="project" value="UniProtKB-SubCell"/>
</dbReference>
<feature type="transmembrane region" description="Helical" evidence="10">
    <location>
        <begin position="139"/>
        <end position="158"/>
    </location>
</feature>
<organism evidence="11">
    <name type="scientific">Ips typographus</name>
    <name type="common">European spruce bark beetle</name>
    <dbReference type="NCBI Taxonomy" id="55986"/>
    <lineage>
        <taxon>Eukaryota</taxon>
        <taxon>Metazoa</taxon>
        <taxon>Ecdysozoa</taxon>
        <taxon>Arthropoda</taxon>
        <taxon>Hexapoda</taxon>
        <taxon>Insecta</taxon>
        <taxon>Pterygota</taxon>
        <taxon>Neoptera</taxon>
        <taxon>Endopterygota</taxon>
        <taxon>Coleoptera</taxon>
        <taxon>Polyphaga</taxon>
        <taxon>Cucujiformia</taxon>
        <taxon>Curculionidae</taxon>
        <taxon>Scolytinae</taxon>
        <taxon>Ips</taxon>
    </lineage>
</organism>
<evidence type="ECO:0000256" key="2">
    <source>
        <dbReference type="ARBA" id="ARBA00022475"/>
    </source>
</evidence>
<dbReference type="Pfam" id="PF02949">
    <property type="entry name" value="7tm_6"/>
    <property type="match status" value="1"/>
</dbReference>
<accession>A0A8F3ERC7</accession>
<dbReference type="InterPro" id="IPR004117">
    <property type="entry name" value="7tm6_olfct_rcpt"/>
</dbReference>
<keyword evidence="4 10" id="KW-0812">Transmembrane</keyword>
<keyword evidence="3 10" id="KW-0716">Sensory transduction</keyword>
<feature type="transmembrane region" description="Helical" evidence="10">
    <location>
        <begin position="41"/>
        <end position="63"/>
    </location>
</feature>
<evidence type="ECO:0000256" key="3">
    <source>
        <dbReference type="ARBA" id="ARBA00022606"/>
    </source>
</evidence>
<dbReference type="EMBL" id="MW556723">
    <property type="protein sequence ID" value="QWY93914.1"/>
    <property type="molecule type" value="mRNA"/>
</dbReference>
<evidence type="ECO:0000256" key="6">
    <source>
        <dbReference type="ARBA" id="ARBA00022989"/>
    </source>
</evidence>
<evidence type="ECO:0000256" key="10">
    <source>
        <dbReference type="RuleBase" id="RU351113"/>
    </source>
</evidence>
<dbReference type="GO" id="GO:0004984">
    <property type="term" value="F:olfactory receptor activity"/>
    <property type="evidence" value="ECO:0007669"/>
    <property type="project" value="InterPro"/>
</dbReference>
<evidence type="ECO:0000313" key="11">
    <source>
        <dbReference type="EMBL" id="QWY93914.1"/>
    </source>
</evidence>
<dbReference type="GO" id="GO:0005549">
    <property type="term" value="F:odorant binding"/>
    <property type="evidence" value="ECO:0007669"/>
    <property type="project" value="InterPro"/>
</dbReference>
<feature type="transmembrane region" description="Helical" evidence="10">
    <location>
        <begin position="301"/>
        <end position="321"/>
    </location>
</feature>